<dbReference type="GO" id="GO:0004123">
    <property type="term" value="F:cystathionine gamma-lyase activity"/>
    <property type="evidence" value="ECO:0007669"/>
    <property type="project" value="TreeGrafter"/>
</dbReference>
<comment type="caution">
    <text evidence="6">The sequence shown here is derived from an EMBL/GenBank/DDBJ whole genome shotgun (WGS) entry which is preliminary data.</text>
</comment>
<dbReference type="InterPro" id="IPR015421">
    <property type="entry name" value="PyrdxlP-dep_Trfase_major"/>
</dbReference>
<comment type="similarity">
    <text evidence="2 5">Belongs to the trans-sulfuration enzymes family.</text>
</comment>
<gene>
    <name evidence="6" type="ORF">BUZ57_09295</name>
</gene>
<dbReference type="GO" id="GO:0019346">
    <property type="term" value="P:transsulfuration"/>
    <property type="evidence" value="ECO:0007669"/>
    <property type="project" value="InterPro"/>
</dbReference>
<sequence>MNKKTLLIHGGQTTDPYTGAVTTPIYQTSTYEQDAIGALRQGYEYSRSANPTRTSLESVIAALEHGTHGFAFGSGMAAISAVVMLLDQGDHIIVGSDVYGGTYRVMTKVFNRYGITFDFVNTTNIDNVEAKIKDNTKMLFIETPSNPLLRVTDIEAVSQLGKQHGLITVVDNTFMTPYYQTPLTLGADIVVHSATKYLGGHSDVVAGLVVVNDTTLAERIGFIQNSTGGVLGPQDSYLLVRGMKTLGLRLEQIERNALAIVEMLKQHDNVAKIYHPSLENHLNGDVHQKQADGMPGIVSFEVKDVETAKKLVTQTQLFTLAESLGAVESLISVPSLMTHASIPAEVRAKEGIADGLVRLSLGIEDTSDLVEDLKQALNAKV</sequence>
<dbReference type="GO" id="GO:0019343">
    <property type="term" value="P:cysteine biosynthetic process via cystathionine"/>
    <property type="evidence" value="ECO:0007669"/>
    <property type="project" value="TreeGrafter"/>
</dbReference>
<dbReference type="AlphaFoldDB" id="A0A418JHH8"/>
<dbReference type="RefSeq" id="WP_119635676.1">
    <property type="nucleotide sequence ID" value="NZ_CP170235.1"/>
</dbReference>
<dbReference type="PANTHER" id="PTHR11808:SF15">
    <property type="entry name" value="CYSTATHIONINE GAMMA-LYASE"/>
    <property type="match status" value="1"/>
</dbReference>
<dbReference type="InterPro" id="IPR054542">
    <property type="entry name" value="Cys_met_metab_PP"/>
</dbReference>
<evidence type="ECO:0000256" key="2">
    <source>
        <dbReference type="ARBA" id="ARBA00009077"/>
    </source>
</evidence>
<dbReference type="PIRSF" id="PIRSF001434">
    <property type="entry name" value="CGS"/>
    <property type="match status" value="1"/>
</dbReference>
<accession>A0A418JHH8</accession>
<name>A0A418JHH8_STAHY</name>
<dbReference type="InterPro" id="IPR000277">
    <property type="entry name" value="Cys/Met-Metab_PyrdxlP-dep_enz"/>
</dbReference>
<dbReference type="SUPFAM" id="SSF53383">
    <property type="entry name" value="PLP-dependent transferases"/>
    <property type="match status" value="1"/>
</dbReference>
<dbReference type="Gene3D" id="3.90.1150.10">
    <property type="entry name" value="Aspartate Aminotransferase, domain 1"/>
    <property type="match status" value="1"/>
</dbReference>
<evidence type="ECO:0000256" key="4">
    <source>
        <dbReference type="PIRSR" id="PIRSR001434-2"/>
    </source>
</evidence>
<keyword evidence="6" id="KW-0456">Lyase</keyword>
<dbReference type="CDD" id="cd00614">
    <property type="entry name" value="CGS_like"/>
    <property type="match status" value="1"/>
</dbReference>
<dbReference type="GO" id="GO:0005737">
    <property type="term" value="C:cytoplasm"/>
    <property type="evidence" value="ECO:0007669"/>
    <property type="project" value="TreeGrafter"/>
</dbReference>
<dbReference type="Proteomes" id="UP000285625">
    <property type="component" value="Unassembled WGS sequence"/>
</dbReference>
<evidence type="ECO:0000313" key="6">
    <source>
        <dbReference type="EMBL" id="RIO44454.1"/>
    </source>
</evidence>
<proteinExistence type="inferred from homology"/>
<dbReference type="STRING" id="1284.SHYC_11450"/>
<evidence type="ECO:0000313" key="7">
    <source>
        <dbReference type="Proteomes" id="UP000285625"/>
    </source>
</evidence>
<dbReference type="FunFam" id="3.90.1150.10:FF:000033">
    <property type="entry name" value="Cystathionine gamma-synthase"/>
    <property type="match status" value="1"/>
</dbReference>
<dbReference type="PROSITE" id="PS00868">
    <property type="entry name" value="CYS_MET_METAB_PP"/>
    <property type="match status" value="1"/>
</dbReference>
<dbReference type="Pfam" id="PF01053">
    <property type="entry name" value="Cys_Met_Meta_PP"/>
    <property type="match status" value="1"/>
</dbReference>
<reference evidence="6 7" key="1">
    <citation type="journal article" date="2016" name="Front. Microbiol.">
        <title>Comprehensive Phylogenetic Analysis of Bovine Non-aureus Staphylococci Species Based on Whole-Genome Sequencing.</title>
        <authorList>
            <person name="Naushad S."/>
            <person name="Barkema H.W."/>
            <person name="Luby C."/>
            <person name="Condas L.A."/>
            <person name="Nobrega D.B."/>
            <person name="Carson D.A."/>
            <person name="De Buck J."/>
        </authorList>
    </citation>
    <scope>NUCLEOTIDE SEQUENCE [LARGE SCALE GENOMIC DNA]</scope>
    <source>
        <strain evidence="6 7">SNUC 5959</strain>
    </source>
</reference>
<dbReference type="InterPro" id="IPR015424">
    <property type="entry name" value="PyrdxlP-dep_Trfase"/>
</dbReference>
<evidence type="ECO:0000256" key="5">
    <source>
        <dbReference type="RuleBase" id="RU362118"/>
    </source>
</evidence>
<evidence type="ECO:0000256" key="3">
    <source>
        <dbReference type="ARBA" id="ARBA00022898"/>
    </source>
</evidence>
<comment type="cofactor">
    <cofactor evidence="1 5">
        <name>pyridoxal 5'-phosphate</name>
        <dbReference type="ChEBI" id="CHEBI:597326"/>
    </cofactor>
</comment>
<organism evidence="6 7">
    <name type="scientific">Staphylococcus hyicus</name>
    <dbReference type="NCBI Taxonomy" id="1284"/>
    <lineage>
        <taxon>Bacteria</taxon>
        <taxon>Bacillati</taxon>
        <taxon>Bacillota</taxon>
        <taxon>Bacilli</taxon>
        <taxon>Bacillales</taxon>
        <taxon>Staphylococcaceae</taxon>
        <taxon>Staphylococcus</taxon>
    </lineage>
</organism>
<dbReference type="GO" id="GO:0003962">
    <property type="term" value="F:cystathionine gamma-synthase activity"/>
    <property type="evidence" value="ECO:0007669"/>
    <property type="project" value="TreeGrafter"/>
</dbReference>
<dbReference type="NCBIfam" id="NF005810">
    <property type="entry name" value="PRK07671.1"/>
    <property type="match status" value="1"/>
</dbReference>
<evidence type="ECO:0000256" key="1">
    <source>
        <dbReference type="ARBA" id="ARBA00001933"/>
    </source>
</evidence>
<dbReference type="InterPro" id="IPR015422">
    <property type="entry name" value="PyrdxlP-dep_Trfase_small"/>
</dbReference>
<keyword evidence="3 4" id="KW-0663">Pyridoxal phosphate</keyword>
<dbReference type="EMBL" id="QXVO01000029">
    <property type="protein sequence ID" value="RIO44454.1"/>
    <property type="molecule type" value="Genomic_DNA"/>
</dbReference>
<dbReference type="Gene3D" id="3.40.640.10">
    <property type="entry name" value="Type I PLP-dependent aspartate aminotransferase-like (Major domain)"/>
    <property type="match status" value="1"/>
</dbReference>
<dbReference type="GO" id="GO:0009086">
    <property type="term" value="P:methionine biosynthetic process"/>
    <property type="evidence" value="ECO:0007669"/>
    <property type="project" value="UniProtKB-ARBA"/>
</dbReference>
<protein>
    <submittedName>
        <fullName evidence="6">Bifunctional cystathionine gamma-lyase/homocysteine desulfhydrase</fullName>
    </submittedName>
</protein>
<dbReference type="PANTHER" id="PTHR11808">
    <property type="entry name" value="TRANS-SULFURATION ENZYME FAMILY MEMBER"/>
    <property type="match status" value="1"/>
</dbReference>
<dbReference type="GO" id="GO:0030170">
    <property type="term" value="F:pyridoxal phosphate binding"/>
    <property type="evidence" value="ECO:0007669"/>
    <property type="project" value="InterPro"/>
</dbReference>
<dbReference type="FunFam" id="3.40.640.10:FF:000009">
    <property type="entry name" value="Cystathionine gamma-synthase homolog"/>
    <property type="match status" value="1"/>
</dbReference>
<feature type="modified residue" description="N6-(pyridoxal phosphate)lysine" evidence="4">
    <location>
        <position position="196"/>
    </location>
</feature>